<dbReference type="KEGG" id="rhom:FRIFI_0384"/>
<protein>
    <submittedName>
        <fullName evidence="3">FeoA domain</fullName>
    </submittedName>
</protein>
<dbReference type="PANTHER" id="PTHR42954:SF2">
    <property type="entry name" value="FE(2+) TRANSPORT PROTEIN A"/>
    <property type="match status" value="1"/>
</dbReference>
<organism evidence="3 4">
    <name type="scientific">Romboutsia hominis</name>
    <dbReference type="NCBI Taxonomy" id="1507512"/>
    <lineage>
        <taxon>Bacteria</taxon>
        <taxon>Bacillati</taxon>
        <taxon>Bacillota</taxon>
        <taxon>Clostridia</taxon>
        <taxon>Peptostreptococcales</taxon>
        <taxon>Peptostreptococcaceae</taxon>
        <taxon>Romboutsia</taxon>
    </lineage>
</organism>
<evidence type="ECO:0000313" key="4">
    <source>
        <dbReference type="Proteomes" id="UP000245695"/>
    </source>
</evidence>
<dbReference type="GO" id="GO:0046914">
    <property type="term" value="F:transition metal ion binding"/>
    <property type="evidence" value="ECO:0007669"/>
    <property type="project" value="InterPro"/>
</dbReference>
<dbReference type="Gene3D" id="2.30.30.90">
    <property type="match status" value="1"/>
</dbReference>
<reference evidence="3 4" key="1">
    <citation type="submission" date="2014-09" db="EMBL/GenBank/DDBJ databases">
        <authorList>
            <person name="Hornung B.V."/>
        </authorList>
    </citation>
    <scope>NUCLEOTIDE SEQUENCE [LARGE SCALE GENOMIC DNA]</scope>
    <source>
        <strain evidence="3 4">FRIFI</strain>
    </source>
</reference>
<evidence type="ECO:0000313" key="3">
    <source>
        <dbReference type="EMBL" id="CEI71932.1"/>
    </source>
</evidence>
<keyword evidence="1" id="KW-0408">Iron</keyword>
<keyword evidence="4" id="KW-1185">Reference proteome</keyword>
<dbReference type="SMART" id="SM00899">
    <property type="entry name" value="FeoA"/>
    <property type="match status" value="1"/>
</dbReference>
<dbReference type="InterPro" id="IPR007167">
    <property type="entry name" value="Fe-transptr_FeoA-like"/>
</dbReference>
<dbReference type="Pfam" id="PF04023">
    <property type="entry name" value="FeoA"/>
    <property type="match status" value="1"/>
</dbReference>
<dbReference type="PANTHER" id="PTHR42954">
    <property type="entry name" value="FE(2+) TRANSPORT PROTEIN A"/>
    <property type="match status" value="1"/>
</dbReference>
<feature type="domain" description="Ferrous iron transporter FeoA-like" evidence="2">
    <location>
        <begin position="2"/>
        <end position="74"/>
    </location>
</feature>
<dbReference type="AlphaFoldDB" id="A0A2P2BNG6"/>
<proteinExistence type="predicted"/>
<sequence>MTKLSDIDINSTVIVKQLLTDGYIRERMLALGLTDGALVHVIRKGPKNNLTVYDIRGAKIALRKEEGDNIIVSRI</sequence>
<dbReference type="InterPro" id="IPR008988">
    <property type="entry name" value="Transcriptional_repressor_C"/>
</dbReference>
<accession>A0A2P2BNG6</accession>
<dbReference type="SUPFAM" id="SSF50037">
    <property type="entry name" value="C-terminal domain of transcriptional repressors"/>
    <property type="match status" value="1"/>
</dbReference>
<name>A0A2P2BNG6_9FIRM</name>
<dbReference type="EMBL" id="LN650648">
    <property type="protein sequence ID" value="CEI71932.1"/>
    <property type="molecule type" value="Genomic_DNA"/>
</dbReference>
<gene>
    <name evidence="3" type="ORF">FRIFI_0384</name>
</gene>
<dbReference type="RefSeq" id="WP_092923120.1">
    <property type="nucleotide sequence ID" value="NZ_FJTZ01000011.1"/>
</dbReference>
<dbReference type="InterPro" id="IPR038157">
    <property type="entry name" value="FeoA_core_dom"/>
</dbReference>
<dbReference type="Proteomes" id="UP000245695">
    <property type="component" value="Chromosome 1"/>
</dbReference>
<evidence type="ECO:0000256" key="1">
    <source>
        <dbReference type="ARBA" id="ARBA00023004"/>
    </source>
</evidence>
<dbReference type="InterPro" id="IPR052713">
    <property type="entry name" value="FeoA"/>
</dbReference>
<evidence type="ECO:0000259" key="2">
    <source>
        <dbReference type="SMART" id="SM00899"/>
    </source>
</evidence>